<sequence>MADGPADSPLSTTGNVIGILTFALAVVSFLAAFYAITHNAPDEIEDYKMSLRDREVHIQKIRDYFDEADRYADGQLEGNPIKDVIDSILADLEARRQKMEEVIGSVNGRLQWWYRRQDMVVAMARVENQLQYLSTLQLTFLLLKMKRQTGQLDDIEGDIRDLKLALATVLPRA</sequence>
<accession>A0A507BHJ9</accession>
<keyword evidence="1" id="KW-0812">Transmembrane</keyword>
<name>A0A507BHJ9_9PEZI</name>
<evidence type="ECO:0000313" key="3">
    <source>
        <dbReference type="Proteomes" id="UP000319257"/>
    </source>
</evidence>
<feature type="transmembrane region" description="Helical" evidence="1">
    <location>
        <begin position="16"/>
        <end position="36"/>
    </location>
</feature>
<dbReference type="InParanoid" id="A0A507BHJ9"/>
<proteinExistence type="predicted"/>
<evidence type="ECO:0000313" key="2">
    <source>
        <dbReference type="EMBL" id="TPX16471.1"/>
    </source>
</evidence>
<protein>
    <submittedName>
        <fullName evidence="2">Uncharacterized protein</fullName>
    </submittedName>
</protein>
<dbReference type="EMBL" id="SKBQ01000017">
    <property type="protein sequence ID" value="TPX16471.1"/>
    <property type="molecule type" value="Genomic_DNA"/>
</dbReference>
<dbReference type="RefSeq" id="XP_030998182.1">
    <property type="nucleotide sequence ID" value="XM_031138101.1"/>
</dbReference>
<gene>
    <name evidence="2" type="ORF">E0L32_003765</name>
</gene>
<evidence type="ECO:0000256" key="1">
    <source>
        <dbReference type="SAM" id="Phobius"/>
    </source>
</evidence>
<keyword evidence="1" id="KW-0472">Membrane</keyword>
<comment type="caution">
    <text evidence="2">The sequence shown here is derived from an EMBL/GenBank/DDBJ whole genome shotgun (WGS) entry which is preliminary data.</text>
</comment>
<dbReference type="Proteomes" id="UP000319257">
    <property type="component" value="Unassembled WGS sequence"/>
</dbReference>
<organism evidence="2 3">
    <name type="scientific">Thyridium curvatum</name>
    <dbReference type="NCBI Taxonomy" id="1093900"/>
    <lineage>
        <taxon>Eukaryota</taxon>
        <taxon>Fungi</taxon>
        <taxon>Dikarya</taxon>
        <taxon>Ascomycota</taxon>
        <taxon>Pezizomycotina</taxon>
        <taxon>Sordariomycetes</taxon>
        <taxon>Sordariomycetidae</taxon>
        <taxon>Thyridiales</taxon>
        <taxon>Thyridiaceae</taxon>
        <taxon>Thyridium</taxon>
    </lineage>
</organism>
<keyword evidence="3" id="KW-1185">Reference proteome</keyword>
<reference evidence="2 3" key="1">
    <citation type="submission" date="2019-06" db="EMBL/GenBank/DDBJ databases">
        <title>Draft genome sequence of the filamentous fungus Phialemoniopsis curvata isolated from diesel fuel.</title>
        <authorList>
            <person name="Varaljay V.A."/>
            <person name="Lyon W.J."/>
            <person name="Crouch A.L."/>
            <person name="Drake C.E."/>
            <person name="Hollomon J.M."/>
            <person name="Nadeau L.J."/>
            <person name="Nunn H.S."/>
            <person name="Stevenson B.S."/>
            <person name="Bojanowski C.L."/>
            <person name="Crookes-Goodson W.J."/>
        </authorList>
    </citation>
    <scope>NUCLEOTIDE SEQUENCE [LARGE SCALE GENOMIC DNA]</scope>
    <source>
        <strain evidence="2 3">D216</strain>
    </source>
</reference>
<dbReference type="OrthoDB" id="5329749at2759"/>
<keyword evidence="1" id="KW-1133">Transmembrane helix</keyword>
<dbReference type="AlphaFoldDB" id="A0A507BHJ9"/>
<dbReference type="GeneID" id="41971212"/>